<keyword evidence="1" id="KW-0808">Transferase</keyword>
<keyword evidence="1" id="KW-0694">RNA-binding</keyword>
<dbReference type="Pfam" id="PF05183">
    <property type="entry name" value="RdRP"/>
    <property type="match status" value="1"/>
</dbReference>
<comment type="similarity">
    <text evidence="1">Belongs to the RdRP family.</text>
</comment>
<gene>
    <name evidence="4" type="ORF">CCUS01_03222</name>
</gene>
<name>A0AAJ0DLI5_9PEZI</name>
<dbReference type="GO" id="GO:0031380">
    <property type="term" value="C:nuclear RNA-directed RNA polymerase complex"/>
    <property type="evidence" value="ECO:0007669"/>
    <property type="project" value="TreeGrafter"/>
</dbReference>
<sequence>MQVPSYLRTSPFLTETCKLRAATSQRSSSSAALPPPPKDDAGRLHSNMDLDSDFPLRSKLFDSTMAPHTKTAQSAPRTPKKPTQTDPVRDVIDKLNREYNLAIEIPDVTLTPSSTRQRAEQDTAFARSEKIVRGIRFHCFQSNLLDRILDSFHMEARAASEKWIRFDDAEPGGALKAESPGQLLQLQVLLDDILDNAYAQLKARKLTRNHTGPAVFASTESSKSKRRSEIDSKAESPKRARGSPLWGEEREGVISNALDKVPSRSRSAIPEAMPAQFIREAPRMNKSFDTSLYTSTSMRQSVYGTVSRTTSASTSRTSLFPKVDERMPGTQETVPVPLEEEEMRREFLDQAPTSSSSQDLFPASSGHLDALNISFTEHEVESAKKRSRTPADLGLEPLGSPSKKATIYSEIAGLQDPSLCEPVSTPLKRSEPVDLRSRLDASWPRFPRWLNRAPFAVAWEMTRIAVHCGVDLGEVMMDYDESWINYSQLWKSLLAHPDFAGKSFPERPSTDAWAAAMSGFNTVRGQHVVFSARFDQVPRAKKKGPMFSLSMQPIALDQGCRLHRHFGSDRFLEILIPNPKGWHEPIKEPEVSQEVVHWFSSKRHYLAGRQWRAFFSRDAGYKTPQKNLNMGPEPKPVYQDRISLFAENGNNFHVALPLGKSSHDNPREFRVKLSTGEMLAWLLQFEHNKEQPFLKLFSRIQLGLSKTTPVVVLEPHQIFHQTKDMRSPTDMVMNDGIGLMSRALARKVRDVLGLSDVPSAVQGRFGSAKGMWMIDVLGDDDSLRIETWPSQRKWDCDYVDPEHRTLEISAHSMEPRSASLNVQFLPVLEDRAKDREAMKITISKILEDELCRALEEQKHAMKYPLEFRKWIVENSSTRKQRLTFGRVPFLAGLPESPEERMSFLLDGGFEPMKQKYLQEIAWTLRQNKCENLLKKMSIKVPNSAYFLMVMDMWNILEEDEVHVCFSSKFQTETFSDSMLHGCDVLVARSPVHFVSDVQRVKAVFRPELHALKDVVVFSAKGNVPLADKLSGGDYDGDKAWVCWEQAIVSNFENAEVSPSPDLSNYLRKDKTTFGDLVEEQGEKAISEMINRSIAFSMKPSFLGIATAYKERLCYHLNCVNNTYALWLSALLGNLVDQAKQGFDFTTEDWHRFCRERLDSHRFHGLPEPAYKSESWSHSGTPVHIIDILRFVVAKPAIEKELEKFHKSMSTRSNESGYELRSLRSTKAREDELIAELWDPDLAKLHEEFGKLATKNLALKKILRNLKTDLEGAEKSWSKKVGSSKDKDNTNRAILEVYEEWRSIRPRPDGALEPLTDALLRQTYASEDHTTWALLRGSTTFKMFYNRKTKFAWRMAGIQLQFIKAMATAGPGRVLVPVVPSMYAALKPDGKFITQTTSKLRDEGSEYPGLDSDGENDWNGSEGEE</sequence>
<reference evidence="4" key="1">
    <citation type="submission" date="2016-11" db="EMBL/GenBank/DDBJ databases">
        <title>The genome sequence of Colletotrichum cuscutae.</title>
        <authorList>
            <person name="Baroncelli R."/>
        </authorList>
    </citation>
    <scope>NUCLEOTIDE SEQUENCE</scope>
    <source>
        <strain evidence="4">IMI 304802</strain>
    </source>
</reference>
<organism evidence="4 5">
    <name type="scientific">Colletotrichum cuscutae</name>
    <dbReference type="NCBI Taxonomy" id="1209917"/>
    <lineage>
        <taxon>Eukaryota</taxon>
        <taxon>Fungi</taxon>
        <taxon>Dikarya</taxon>
        <taxon>Ascomycota</taxon>
        <taxon>Pezizomycotina</taxon>
        <taxon>Sordariomycetes</taxon>
        <taxon>Hypocreomycetidae</taxon>
        <taxon>Glomerellales</taxon>
        <taxon>Glomerellaceae</taxon>
        <taxon>Colletotrichum</taxon>
        <taxon>Colletotrichum acutatum species complex</taxon>
    </lineage>
</organism>
<feature type="compositionally biased region" description="Basic and acidic residues" evidence="2">
    <location>
        <begin position="227"/>
        <end position="238"/>
    </location>
</feature>
<dbReference type="GO" id="GO:0003723">
    <property type="term" value="F:RNA binding"/>
    <property type="evidence" value="ECO:0007669"/>
    <property type="project" value="UniProtKB-KW"/>
</dbReference>
<evidence type="ECO:0000313" key="4">
    <source>
        <dbReference type="EMBL" id="KAK1491436.1"/>
    </source>
</evidence>
<feature type="compositionally biased region" description="Basic and acidic residues" evidence="2">
    <location>
        <begin position="37"/>
        <end position="49"/>
    </location>
</feature>
<dbReference type="Gene3D" id="1.10.8.790">
    <property type="entry name" value="RNA-dependent RNA polymerase, slab domain, helical subdomain-like"/>
    <property type="match status" value="1"/>
</dbReference>
<feature type="region of interest" description="Disordered" evidence="2">
    <location>
        <begin position="20"/>
        <end position="49"/>
    </location>
</feature>
<dbReference type="GO" id="GO:0003968">
    <property type="term" value="F:RNA-directed RNA polymerase activity"/>
    <property type="evidence" value="ECO:0007669"/>
    <property type="project" value="UniProtKB-KW"/>
</dbReference>
<evidence type="ECO:0000256" key="1">
    <source>
        <dbReference type="RuleBase" id="RU363098"/>
    </source>
</evidence>
<feature type="compositionally biased region" description="Low complexity" evidence="2">
    <location>
        <begin position="21"/>
        <end position="32"/>
    </location>
</feature>
<dbReference type="EC" id="2.7.7.48" evidence="1"/>
<dbReference type="PANTHER" id="PTHR23079">
    <property type="entry name" value="RNA-DEPENDENT RNA POLYMERASE"/>
    <property type="match status" value="1"/>
</dbReference>
<dbReference type="GO" id="GO:0030422">
    <property type="term" value="P:siRNA processing"/>
    <property type="evidence" value="ECO:0007669"/>
    <property type="project" value="TreeGrafter"/>
</dbReference>
<feature type="region of interest" description="Disordered" evidence="2">
    <location>
        <begin position="67"/>
        <end position="87"/>
    </location>
</feature>
<evidence type="ECO:0000259" key="3">
    <source>
        <dbReference type="Pfam" id="PF05183"/>
    </source>
</evidence>
<keyword evidence="5" id="KW-1185">Reference proteome</keyword>
<dbReference type="InterPro" id="IPR007855">
    <property type="entry name" value="RDRP"/>
</dbReference>
<keyword evidence="1" id="KW-0548">Nucleotidyltransferase</keyword>
<dbReference type="PANTHER" id="PTHR23079:SF14">
    <property type="entry name" value="RNA-DEPENDENT RNA POLYMERASE"/>
    <property type="match status" value="1"/>
</dbReference>
<keyword evidence="1 4" id="KW-0696">RNA-directed RNA polymerase</keyword>
<comment type="caution">
    <text evidence="4">The sequence shown here is derived from an EMBL/GenBank/DDBJ whole genome shotgun (WGS) entry which is preliminary data.</text>
</comment>
<feature type="compositionally biased region" description="Polar residues" evidence="2">
    <location>
        <begin position="70"/>
        <end position="86"/>
    </location>
</feature>
<protein>
    <recommendedName>
        <fullName evidence="1">RNA-dependent RNA polymerase</fullName>
        <ecNumber evidence="1">2.7.7.48</ecNumber>
    </recommendedName>
</protein>
<accession>A0AAJ0DLI5</accession>
<evidence type="ECO:0000256" key="2">
    <source>
        <dbReference type="SAM" id="MobiDB-lite"/>
    </source>
</evidence>
<feature type="compositionally biased region" description="Acidic residues" evidence="2">
    <location>
        <begin position="1411"/>
        <end position="1424"/>
    </location>
</feature>
<feature type="region of interest" description="Disordered" evidence="2">
    <location>
        <begin position="212"/>
        <end position="247"/>
    </location>
</feature>
<dbReference type="EMBL" id="MPDP01000035">
    <property type="protein sequence ID" value="KAK1491436.1"/>
    <property type="molecule type" value="Genomic_DNA"/>
</dbReference>
<comment type="catalytic activity">
    <reaction evidence="1">
        <text>RNA(n) + a ribonucleoside 5'-triphosphate = RNA(n+1) + diphosphate</text>
        <dbReference type="Rhea" id="RHEA:21248"/>
        <dbReference type="Rhea" id="RHEA-COMP:14527"/>
        <dbReference type="Rhea" id="RHEA-COMP:17342"/>
        <dbReference type="ChEBI" id="CHEBI:33019"/>
        <dbReference type="ChEBI" id="CHEBI:61557"/>
        <dbReference type="ChEBI" id="CHEBI:140395"/>
        <dbReference type="EC" id="2.7.7.48"/>
    </reaction>
</comment>
<feature type="region of interest" description="Disordered" evidence="2">
    <location>
        <begin position="1396"/>
        <end position="1424"/>
    </location>
</feature>
<evidence type="ECO:0000313" key="5">
    <source>
        <dbReference type="Proteomes" id="UP001239213"/>
    </source>
</evidence>
<proteinExistence type="inferred from homology"/>
<feature type="domain" description="RDRP core" evidence="3">
    <location>
        <begin position="550"/>
        <end position="1190"/>
    </location>
</feature>
<dbReference type="Proteomes" id="UP001239213">
    <property type="component" value="Unassembled WGS sequence"/>
</dbReference>
<dbReference type="InterPro" id="IPR057596">
    <property type="entry name" value="RDRP_core"/>
</dbReference>